<dbReference type="GO" id="GO:0005789">
    <property type="term" value="C:endoplasmic reticulum membrane"/>
    <property type="evidence" value="ECO:0007669"/>
    <property type="project" value="UniProtKB-SubCell"/>
</dbReference>
<evidence type="ECO:0000256" key="10">
    <source>
        <dbReference type="ARBA" id="ARBA00022824"/>
    </source>
</evidence>
<keyword evidence="6" id="KW-0808">Transferase</keyword>
<dbReference type="PROSITE" id="PS51715">
    <property type="entry name" value="G_GB1_RHD3"/>
    <property type="match status" value="1"/>
</dbReference>
<dbReference type="InterPro" id="IPR015421">
    <property type="entry name" value="PyrdxlP-dep_Trfase_major"/>
</dbReference>
<evidence type="ECO:0000256" key="8">
    <source>
        <dbReference type="ARBA" id="ARBA00022741"/>
    </source>
</evidence>
<dbReference type="CDD" id="cd01851">
    <property type="entry name" value="GBP"/>
    <property type="match status" value="1"/>
</dbReference>
<sequence length="819" mass="89831">MNLIRPWTRTLSSTASSAPLSRRLSCISTRSSPLSSAPLHLRRTLLPLIAHSYSTMSAHKLCMIPGPIEFHEDVLQAMATPATSHVAPNFIPALGESIELLRKILFTSGQPFIIAGSGTLGWDMTACNLIEAGEDVLVCNSGYFGDRFGECLETYGAKVTHLRVPIGESPQLAAVAAALKSKKFKAITITHVDTSTGVLADIKGIAEVVRKESPETLVVVDGVCSVGSEEIRMDAWGIDVVVTASQKALGAPPGLCVMGVSERAIGVFKARKTPVANYYANWNRWLPIMNAYEARKPSYFATPAVQNVYALHVSLKQIVAQGVEQRFALHKEASAKAKKFIHDLGLKLVPTGLDHAANGMSAVYYPEGVAATDLLPKLAAHGIVAAGGLHVEIAPKYFRIGHMGISVTEPERGHLDATLNALKASLAECGYKGALSSKTPFQAIMETTVPDIDHAPPTRPNHYQPGDPPLPIAHSSALPSVGSLPSLHLIDEEKHFSDELSLYLNEKWHLKDAGFNYNLVAVFGSQSTGKSTLLNQLFGTHFDVMAEVARMQTTKGIWISRGQGMKALVMDVEGTDGRERGEDQDFERKSALFSLATSEVLIVNMWEHQVGLYNGANMGLLKTVFEVNLQLFGKNRGKEKTLLLFVIRDHFGSTPLENLSSTLKADLERIWHELSKPEGLEDCQISEYFDLQFTGLPHKLLQPQDFEVGIEQLRRRFTDPSDKSYVFQPQYSKRVPVDGLEVYAGAIWEKIMTNKDLDLPTQQELLAQFRCDEIANGAFAVFKDAIKEFRHPIETGHLVPDLGPKMKQIREVAISTLLL</sequence>
<evidence type="ECO:0000256" key="2">
    <source>
        <dbReference type="ARBA" id="ARBA00004477"/>
    </source>
</evidence>
<dbReference type="GO" id="GO:0008453">
    <property type="term" value="F:alanine-glyoxylate transaminase activity"/>
    <property type="evidence" value="ECO:0007669"/>
    <property type="project" value="UniProtKB-EC"/>
</dbReference>
<keyword evidence="9" id="KW-0378">Hydrolase</keyword>
<evidence type="ECO:0000256" key="14">
    <source>
        <dbReference type="ARBA" id="ARBA00023136"/>
    </source>
</evidence>
<evidence type="ECO:0000256" key="7">
    <source>
        <dbReference type="ARBA" id="ARBA00022692"/>
    </source>
</evidence>
<evidence type="ECO:0000256" key="6">
    <source>
        <dbReference type="ARBA" id="ARBA00022679"/>
    </source>
</evidence>
<comment type="similarity">
    <text evidence="15">Belongs to the TRAFAC class dynamin-like GTPase superfamily. GB1/RHD3 GTPase family.</text>
</comment>
<evidence type="ECO:0000313" key="18">
    <source>
        <dbReference type="Proteomes" id="UP000717515"/>
    </source>
</evidence>
<keyword evidence="12" id="KW-1133">Transmembrane helix</keyword>
<dbReference type="FunFam" id="3.90.1150.10:FF:000049">
    <property type="entry name" value="Alanine-glyoxylate aminotransferase 1"/>
    <property type="match status" value="1"/>
</dbReference>
<evidence type="ECO:0000256" key="3">
    <source>
        <dbReference type="ARBA" id="ARBA00009236"/>
    </source>
</evidence>
<dbReference type="InterPro" id="IPR015424">
    <property type="entry name" value="PyrdxlP-dep_Trfase"/>
</dbReference>
<proteinExistence type="inferred from homology"/>
<dbReference type="InterPro" id="IPR027417">
    <property type="entry name" value="P-loop_NTPase"/>
</dbReference>
<dbReference type="InterPro" id="IPR015422">
    <property type="entry name" value="PyrdxlP-dep_Trfase_small"/>
</dbReference>
<dbReference type="SUPFAM" id="SSF53383">
    <property type="entry name" value="PLP-dependent transferases"/>
    <property type="match status" value="1"/>
</dbReference>
<comment type="similarity">
    <text evidence="3">Belongs to the class-V pyridoxal-phosphate-dependent aminotransferase family.</text>
</comment>
<keyword evidence="14" id="KW-0472">Membrane</keyword>
<dbReference type="EC" id="2.6.1.44" evidence="4"/>
<evidence type="ECO:0000256" key="12">
    <source>
        <dbReference type="ARBA" id="ARBA00022989"/>
    </source>
</evidence>
<keyword evidence="13" id="KW-0342">GTP-binding</keyword>
<comment type="subcellular location">
    <subcellularLocation>
        <location evidence="2">Endoplasmic reticulum membrane</location>
        <topology evidence="2">Multi-pass membrane protein</topology>
    </subcellularLocation>
</comment>
<keyword evidence="11" id="KW-0663">Pyridoxal phosphate</keyword>
<comment type="caution">
    <text evidence="17">The sequence shown here is derived from an EMBL/GenBank/DDBJ whole genome shotgun (WGS) entry which is preliminary data.</text>
</comment>
<organism evidence="17 18">
    <name type="scientific">Mortierella alpina</name>
    <name type="common">Oleaginous fungus</name>
    <name type="synonym">Mortierella renispora</name>
    <dbReference type="NCBI Taxonomy" id="64518"/>
    <lineage>
        <taxon>Eukaryota</taxon>
        <taxon>Fungi</taxon>
        <taxon>Fungi incertae sedis</taxon>
        <taxon>Mucoromycota</taxon>
        <taxon>Mortierellomycotina</taxon>
        <taxon>Mortierellomycetes</taxon>
        <taxon>Mortierellales</taxon>
        <taxon>Mortierellaceae</taxon>
        <taxon>Mortierella</taxon>
    </lineage>
</organism>
<evidence type="ECO:0000256" key="15">
    <source>
        <dbReference type="PROSITE-ProRule" id="PRU01052"/>
    </source>
</evidence>
<evidence type="ECO:0000256" key="5">
    <source>
        <dbReference type="ARBA" id="ARBA00022576"/>
    </source>
</evidence>
<keyword evidence="8" id="KW-0547">Nucleotide-binding</keyword>
<evidence type="ECO:0000256" key="1">
    <source>
        <dbReference type="ARBA" id="ARBA00001933"/>
    </source>
</evidence>
<dbReference type="FunFam" id="3.40.640.10:FF:000027">
    <property type="entry name" value="Serine--pyruvate aminotransferase, mitochondrial"/>
    <property type="match status" value="1"/>
</dbReference>
<keyword evidence="7" id="KW-0812">Transmembrane</keyword>
<dbReference type="InterPro" id="IPR000192">
    <property type="entry name" value="Aminotrans_V_dom"/>
</dbReference>
<name>A0A9P8CVK4_MORAP</name>
<keyword evidence="5" id="KW-0032">Aminotransferase</keyword>
<evidence type="ECO:0000259" key="16">
    <source>
        <dbReference type="PROSITE" id="PS51715"/>
    </source>
</evidence>
<comment type="cofactor">
    <cofactor evidence="1">
        <name>pyridoxal 5'-phosphate</name>
        <dbReference type="ChEBI" id="CHEBI:597326"/>
    </cofactor>
</comment>
<evidence type="ECO:0000256" key="4">
    <source>
        <dbReference type="ARBA" id="ARBA00013049"/>
    </source>
</evidence>
<accession>A0A9P8CVK4</accession>
<protein>
    <recommendedName>
        <fullName evidence="4">alanine--glyoxylate transaminase</fullName>
        <ecNumber evidence="4">2.6.1.44</ecNumber>
    </recommendedName>
</protein>
<evidence type="ECO:0000256" key="11">
    <source>
        <dbReference type="ARBA" id="ARBA00022898"/>
    </source>
</evidence>
<dbReference type="EMBL" id="JAIFTL010000368">
    <property type="protein sequence ID" value="KAG9319839.1"/>
    <property type="molecule type" value="Genomic_DNA"/>
</dbReference>
<dbReference type="PANTHER" id="PTHR45923:SF2">
    <property type="entry name" value="PROTEIN SEY1"/>
    <property type="match status" value="1"/>
</dbReference>
<reference evidence="17" key="1">
    <citation type="submission" date="2021-07" db="EMBL/GenBank/DDBJ databases">
        <title>Draft genome of Mortierella alpina, strain LL118, isolated from an aspen leaf litter sample.</title>
        <authorList>
            <person name="Yang S."/>
            <person name="Vinatzer B.A."/>
        </authorList>
    </citation>
    <scope>NUCLEOTIDE SEQUENCE</scope>
    <source>
        <strain evidence="17">LL118</strain>
    </source>
</reference>
<evidence type="ECO:0000313" key="17">
    <source>
        <dbReference type="EMBL" id="KAG9319839.1"/>
    </source>
</evidence>
<dbReference type="InterPro" id="IPR008803">
    <property type="entry name" value="RHD3/Sey1"/>
</dbReference>
<dbReference type="GO" id="GO:0016320">
    <property type="term" value="P:endoplasmic reticulum membrane fusion"/>
    <property type="evidence" value="ECO:0007669"/>
    <property type="project" value="TreeGrafter"/>
</dbReference>
<dbReference type="FunFam" id="3.40.50.300:FF:000727">
    <property type="entry name" value="Protein SEY1 homolog"/>
    <property type="match status" value="1"/>
</dbReference>
<dbReference type="Proteomes" id="UP000717515">
    <property type="component" value="Unassembled WGS sequence"/>
</dbReference>
<feature type="domain" description="GB1/RHD3-type G" evidence="16">
    <location>
        <begin position="514"/>
        <end position="731"/>
    </location>
</feature>
<dbReference type="Pfam" id="PF00266">
    <property type="entry name" value="Aminotran_5"/>
    <property type="match status" value="1"/>
</dbReference>
<dbReference type="InterPro" id="IPR030386">
    <property type="entry name" value="G_GB1_RHD3_dom"/>
</dbReference>
<evidence type="ECO:0000256" key="13">
    <source>
        <dbReference type="ARBA" id="ARBA00023134"/>
    </source>
</evidence>
<dbReference type="GO" id="GO:0003924">
    <property type="term" value="F:GTPase activity"/>
    <property type="evidence" value="ECO:0007669"/>
    <property type="project" value="TreeGrafter"/>
</dbReference>
<dbReference type="Gene3D" id="3.40.640.10">
    <property type="entry name" value="Type I PLP-dependent aspartate aminotransferase-like (Major domain)"/>
    <property type="match status" value="1"/>
</dbReference>
<dbReference type="Pfam" id="PF05879">
    <property type="entry name" value="RHD3_GTPase"/>
    <property type="match status" value="1"/>
</dbReference>
<dbReference type="GO" id="GO:0005525">
    <property type="term" value="F:GTP binding"/>
    <property type="evidence" value="ECO:0007669"/>
    <property type="project" value="UniProtKB-KW"/>
</dbReference>
<dbReference type="Gene3D" id="3.40.50.300">
    <property type="entry name" value="P-loop containing nucleotide triphosphate hydrolases"/>
    <property type="match status" value="1"/>
</dbReference>
<evidence type="ECO:0000256" key="9">
    <source>
        <dbReference type="ARBA" id="ARBA00022801"/>
    </source>
</evidence>
<keyword evidence="10" id="KW-0256">Endoplasmic reticulum</keyword>
<dbReference type="SUPFAM" id="SSF52540">
    <property type="entry name" value="P-loop containing nucleoside triphosphate hydrolases"/>
    <property type="match status" value="1"/>
</dbReference>
<dbReference type="AlphaFoldDB" id="A0A9P8CVK4"/>
<gene>
    <name evidence="17" type="ORF">KVV02_002427</name>
</gene>
<dbReference type="Gene3D" id="3.90.1150.10">
    <property type="entry name" value="Aspartate Aminotransferase, domain 1"/>
    <property type="match status" value="1"/>
</dbReference>
<dbReference type="PANTHER" id="PTHR45923">
    <property type="entry name" value="PROTEIN SEY1"/>
    <property type="match status" value="1"/>
</dbReference>